<dbReference type="Gene3D" id="3.60.21.10">
    <property type="match status" value="1"/>
</dbReference>
<dbReference type="InterPro" id="IPR036907">
    <property type="entry name" value="5'-Nucleotdase_C_sf"/>
</dbReference>
<dbReference type="SUPFAM" id="SSF55816">
    <property type="entry name" value="5'-nucleotidase (syn. UDP-sugar hydrolase), C-terminal domain"/>
    <property type="match status" value="1"/>
</dbReference>
<feature type="domain" description="5'-Nucleotidase C-terminal" evidence="1">
    <location>
        <begin position="320"/>
        <end position="472"/>
    </location>
</feature>
<dbReference type="InterPro" id="IPR008334">
    <property type="entry name" value="5'-Nucleotdase_C"/>
</dbReference>
<dbReference type="PANTHER" id="PTHR11575:SF24">
    <property type="entry name" value="5'-NUCLEOTIDASE"/>
    <property type="match status" value="1"/>
</dbReference>
<dbReference type="AlphaFoldDB" id="A0ABD5V260"/>
<dbReference type="PANTHER" id="PTHR11575">
    <property type="entry name" value="5'-NUCLEOTIDASE-RELATED"/>
    <property type="match status" value="1"/>
</dbReference>
<protein>
    <submittedName>
        <fullName evidence="2">Bifunctional metallophosphatase/5'-nucleotidase</fullName>
    </submittedName>
</protein>
<evidence type="ECO:0000259" key="1">
    <source>
        <dbReference type="Pfam" id="PF02872"/>
    </source>
</evidence>
<evidence type="ECO:0000313" key="3">
    <source>
        <dbReference type="Proteomes" id="UP001596312"/>
    </source>
</evidence>
<dbReference type="RefSeq" id="WP_340603432.1">
    <property type="nucleotide sequence ID" value="NZ_JBBMXV010000002.1"/>
</dbReference>
<dbReference type="Pfam" id="PF02872">
    <property type="entry name" value="5_nucleotid_C"/>
    <property type="match status" value="1"/>
</dbReference>
<dbReference type="PROSITE" id="PS51318">
    <property type="entry name" value="TAT"/>
    <property type="match status" value="1"/>
</dbReference>
<name>A0ABD5V260_9EURY</name>
<dbReference type="CDD" id="cd00845">
    <property type="entry name" value="MPP_UshA_N_like"/>
    <property type="match status" value="1"/>
</dbReference>
<dbReference type="EMBL" id="JBHSXQ010000002">
    <property type="protein sequence ID" value="MFC6904916.1"/>
    <property type="molecule type" value="Genomic_DNA"/>
</dbReference>
<dbReference type="PRINTS" id="PR01607">
    <property type="entry name" value="APYRASEFAMLY"/>
</dbReference>
<dbReference type="Gene3D" id="3.90.780.10">
    <property type="entry name" value="5'-Nucleotidase, C-terminal domain"/>
    <property type="match status" value="1"/>
</dbReference>
<proteinExistence type="predicted"/>
<organism evidence="2 3">
    <name type="scientific">Halalkalicoccus tibetensis</name>
    <dbReference type="NCBI Taxonomy" id="175632"/>
    <lineage>
        <taxon>Archaea</taxon>
        <taxon>Methanobacteriati</taxon>
        <taxon>Methanobacteriota</taxon>
        <taxon>Stenosarchaea group</taxon>
        <taxon>Halobacteria</taxon>
        <taxon>Halobacteriales</taxon>
        <taxon>Halococcaceae</taxon>
        <taxon>Halalkalicoccus</taxon>
    </lineage>
</organism>
<dbReference type="Proteomes" id="UP001596312">
    <property type="component" value="Unassembled WGS sequence"/>
</dbReference>
<sequence length="509" mass="54158">MVNDTQAHSIGRRELLTGLAGVGALGAMGRASASGTGHETVTLFHDTHFHGLFEDDHADIASYFGLIDERARAAENPFVLGNGDDIATSLYSSVFEGEHMIDALNASGLDYNTYGNHEFDLGPEVLAERVAGSEFPWVSANVVDERTGDVFGAEHGAERYVLREAGGVTLGFTGLCTEDTPDVSSPGEHVAFLDPAEAMESLTTEMCRAGADVIVVLSHLASPVAEEVAAAVDDIDVMVGDHYSEVYDEPAEINDAILSFVGDEFEFVGEIELAVNDGEVADYEFTMHTVAEADVEPLSAVTEVVERYEAELDEELDVEIGETTVELDVRRETIRYGESNVGNYVADVKREETGADVGLMNGGGLRSDQVYGPGPITRRTVVDVLPFPNELVTIDVDGESLRAALEHGVSEPGHGRFPQVSGMSFAYDPDAPAGERVGEVEVNGEALDPDGTYELATNDFVAGGGDGYEMFEGLADGPGEGPLLSTVVIDAIEAEGTISPEVEGRIELL</sequence>
<dbReference type="InterPro" id="IPR029052">
    <property type="entry name" value="Metallo-depent_PP-like"/>
</dbReference>
<dbReference type="SUPFAM" id="SSF56300">
    <property type="entry name" value="Metallo-dependent phosphatases"/>
    <property type="match status" value="1"/>
</dbReference>
<keyword evidence="3" id="KW-1185">Reference proteome</keyword>
<evidence type="ECO:0000313" key="2">
    <source>
        <dbReference type="EMBL" id="MFC6904916.1"/>
    </source>
</evidence>
<gene>
    <name evidence="2" type="ORF">ACFQGH_06840</name>
</gene>
<dbReference type="InterPro" id="IPR006311">
    <property type="entry name" value="TAT_signal"/>
</dbReference>
<accession>A0ABD5V260</accession>
<reference evidence="2 3" key="1">
    <citation type="journal article" date="2019" name="Int. J. Syst. Evol. Microbiol.">
        <title>The Global Catalogue of Microorganisms (GCM) 10K type strain sequencing project: providing services to taxonomists for standard genome sequencing and annotation.</title>
        <authorList>
            <consortium name="The Broad Institute Genomics Platform"/>
            <consortium name="The Broad Institute Genome Sequencing Center for Infectious Disease"/>
            <person name="Wu L."/>
            <person name="Ma J."/>
        </authorList>
    </citation>
    <scope>NUCLEOTIDE SEQUENCE [LARGE SCALE GENOMIC DNA]</scope>
    <source>
        <strain evidence="2 3">CGMCC 1.3240</strain>
    </source>
</reference>
<comment type="caution">
    <text evidence="2">The sequence shown here is derived from an EMBL/GenBank/DDBJ whole genome shotgun (WGS) entry which is preliminary data.</text>
</comment>
<dbReference type="InterPro" id="IPR006179">
    <property type="entry name" value="5_nucleotidase/apyrase"/>
</dbReference>